<keyword evidence="1" id="KW-1133">Transmembrane helix</keyword>
<accession>A0ABP1RQ87</accession>
<dbReference type="Proteomes" id="UP001642540">
    <property type="component" value="Unassembled WGS sequence"/>
</dbReference>
<feature type="transmembrane region" description="Helical" evidence="1">
    <location>
        <begin position="79"/>
        <end position="97"/>
    </location>
</feature>
<evidence type="ECO:0000256" key="1">
    <source>
        <dbReference type="SAM" id="Phobius"/>
    </source>
</evidence>
<evidence type="ECO:0000313" key="2">
    <source>
        <dbReference type="EMBL" id="CAL8133049.1"/>
    </source>
</evidence>
<feature type="transmembrane region" description="Helical" evidence="1">
    <location>
        <begin position="48"/>
        <end position="73"/>
    </location>
</feature>
<keyword evidence="1" id="KW-0472">Membrane</keyword>
<gene>
    <name evidence="2" type="ORF">ODALV1_LOCUS24883</name>
</gene>
<keyword evidence="1" id="KW-0812">Transmembrane</keyword>
<proteinExistence type="predicted"/>
<name>A0ABP1RQ87_9HEXA</name>
<evidence type="ECO:0008006" key="4">
    <source>
        <dbReference type="Google" id="ProtNLM"/>
    </source>
</evidence>
<feature type="transmembrane region" description="Helical" evidence="1">
    <location>
        <begin position="164"/>
        <end position="183"/>
    </location>
</feature>
<comment type="caution">
    <text evidence="2">The sequence shown here is derived from an EMBL/GenBank/DDBJ whole genome shotgun (WGS) entry which is preliminary data.</text>
</comment>
<organism evidence="2 3">
    <name type="scientific">Orchesella dallaii</name>
    <dbReference type="NCBI Taxonomy" id="48710"/>
    <lineage>
        <taxon>Eukaryota</taxon>
        <taxon>Metazoa</taxon>
        <taxon>Ecdysozoa</taxon>
        <taxon>Arthropoda</taxon>
        <taxon>Hexapoda</taxon>
        <taxon>Collembola</taxon>
        <taxon>Entomobryomorpha</taxon>
        <taxon>Entomobryoidea</taxon>
        <taxon>Orchesellidae</taxon>
        <taxon>Orchesellinae</taxon>
        <taxon>Orchesella</taxon>
    </lineage>
</organism>
<reference evidence="2 3" key="1">
    <citation type="submission" date="2024-08" db="EMBL/GenBank/DDBJ databases">
        <authorList>
            <person name="Cucini C."/>
            <person name="Frati F."/>
        </authorList>
    </citation>
    <scope>NUCLEOTIDE SEQUENCE [LARGE SCALE GENOMIC DNA]</scope>
</reference>
<feature type="transmembrane region" description="Helical" evidence="1">
    <location>
        <begin position="133"/>
        <end position="152"/>
    </location>
</feature>
<dbReference type="EMBL" id="CAXLJM020000096">
    <property type="protein sequence ID" value="CAL8133049.1"/>
    <property type="molecule type" value="Genomic_DNA"/>
</dbReference>
<sequence length="259" mass="29823">MTSSHFMLSFELTQNMWRTFPRFRHILRWNSQTQRLESELNSYHIVKWYLGGLSLQLILATLSAFLLCIGLHTSESNKLMNWIIVTLWLMSSSHCILMNMHLIRDRETVVSYLNRMITYSEPINQKNISNKSLASNILQGVGYCAIAYAASVTITEANVLPFQIYWVFPSVLVFGIIVTHIALSQVTSCFQLSNRMIQDWKHGTTPIGKYEAKYVGKLAKSLRPISFYFGSFRQLNKEFKVVYIESIVGRVVDAVLLLH</sequence>
<keyword evidence="3" id="KW-1185">Reference proteome</keyword>
<protein>
    <recommendedName>
        <fullName evidence="4">Gustatory receptor</fullName>
    </recommendedName>
</protein>
<evidence type="ECO:0000313" key="3">
    <source>
        <dbReference type="Proteomes" id="UP001642540"/>
    </source>
</evidence>